<feature type="compositionally biased region" description="Polar residues" evidence="2">
    <location>
        <begin position="617"/>
        <end position="632"/>
    </location>
</feature>
<gene>
    <name evidence="3" type="ORF">HNAJ_LOCUS12296</name>
</gene>
<accession>A0A0R3TWS3</accession>
<dbReference type="STRING" id="102285.A0A0R3TWS3"/>
<feature type="compositionally biased region" description="Low complexity" evidence="2">
    <location>
        <begin position="569"/>
        <end position="583"/>
    </location>
</feature>
<feature type="region of interest" description="Disordered" evidence="2">
    <location>
        <begin position="66"/>
        <end position="85"/>
    </location>
</feature>
<feature type="compositionally biased region" description="Low complexity" evidence="2">
    <location>
        <begin position="31"/>
        <end position="41"/>
    </location>
</feature>
<evidence type="ECO:0000313" key="3">
    <source>
        <dbReference type="EMBL" id="VDO12704.1"/>
    </source>
</evidence>
<dbReference type="EMBL" id="UZAE01014189">
    <property type="protein sequence ID" value="VDO12704.1"/>
    <property type="molecule type" value="Genomic_DNA"/>
</dbReference>
<feature type="compositionally biased region" description="Low complexity" evidence="2">
    <location>
        <begin position="135"/>
        <end position="153"/>
    </location>
</feature>
<organism evidence="5">
    <name type="scientific">Rodentolepis nana</name>
    <name type="common">Dwarf tapeworm</name>
    <name type="synonym">Hymenolepis nana</name>
    <dbReference type="NCBI Taxonomy" id="102285"/>
    <lineage>
        <taxon>Eukaryota</taxon>
        <taxon>Metazoa</taxon>
        <taxon>Spiralia</taxon>
        <taxon>Lophotrochozoa</taxon>
        <taxon>Platyhelminthes</taxon>
        <taxon>Cestoda</taxon>
        <taxon>Eucestoda</taxon>
        <taxon>Cyclophyllidea</taxon>
        <taxon>Hymenolepididae</taxon>
        <taxon>Rodentolepis</taxon>
    </lineage>
</organism>
<keyword evidence="4" id="KW-1185">Reference proteome</keyword>
<dbReference type="WBParaSite" id="HNAJ_0001230901-mRNA-1">
    <property type="protein sequence ID" value="HNAJ_0001230901-mRNA-1"/>
    <property type="gene ID" value="HNAJ_0001230901"/>
</dbReference>
<feature type="region of interest" description="Disordered" evidence="2">
    <location>
        <begin position="617"/>
        <end position="647"/>
    </location>
</feature>
<evidence type="ECO:0000313" key="5">
    <source>
        <dbReference type="WBParaSite" id="HNAJ_0001230901-mRNA-1"/>
    </source>
</evidence>
<evidence type="ECO:0000313" key="4">
    <source>
        <dbReference type="Proteomes" id="UP000278807"/>
    </source>
</evidence>
<dbReference type="Proteomes" id="UP000278807">
    <property type="component" value="Unassembled WGS sequence"/>
</dbReference>
<feature type="region of interest" description="Disordered" evidence="2">
    <location>
        <begin position="18"/>
        <end position="41"/>
    </location>
</feature>
<keyword evidence="1" id="KW-0175">Coiled coil</keyword>
<feature type="compositionally biased region" description="Basic residues" evidence="2">
    <location>
        <begin position="633"/>
        <end position="644"/>
    </location>
</feature>
<proteinExistence type="predicted"/>
<dbReference type="OrthoDB" id="10447772at2759"/>
<feature type="region of interest" description="Disordered" evidence="2">
    <location>
        <begin position="560"/>
        <end position="583"/>
    </location>
</feature>
<evidence type="ECO:0000256" key="2">
    <source>
        <dbReference type="SAM" id="MobiDB-lite"/>
    </source>
</evidence>
<reference evidence="5" key="1">
    <citation type="submission" date="2017-02" db="UniProtKB">
        <authorList>
            <consortium name="WormBaseParasite"/>
        </authorList>
    </citation>
    <scope>IDENTIFICATION</scope>
</reference>
<name>A0A0R3TWS3_RODNA</name>
<sequence length="658" mass="68518">MRHRSGGASDAGVFSGCAFDLQESTPPPPSGGAIAAGGSMQSSTPVLPHFPLFSPLTGSSFPRGNGFASTVNTPKTPTTTTGGSSVATVVPSNQQGTAAAAVAARSKISADATKFPRMRLESGGSLLENYARGFTTPPSSSSLTNQPSTSSQQRTSGSVRSLGKCSPQPLTPSSVSSMPAAFKNFIPWWTPGSDVGERQQHNFHHPNNEYLNSLVTDELRTQLTVNTNPEDSHQRLFKDLAQSPLSCLLRQMQISSQLHSGAQSSGGTKRGSWLFDDDPLGGVTTMSPLTSPRGVSTLSAGPSTLSSSSIPAAATAASVSGCSVSAPVCIPSNGGGNRADREAFDYPCSCECCRRGGQVGGGTESRVGGHDSAFNSGSTSAAVCEFGAVGSVSLHSITSEGHDSALALSEAKEEPTTPDLPSLLQDKSGGFGSLLLANVYQSQGLLQGSNEASKTTTSAGGTTSGAISDIDKSGAFSLSTTQSPILHSSPFSSNPPSDLQRMAMLQELEETRSKLDASLQDLEALRCEYADQAQQTLALQIVVRQVVMILFNHLTEVRRMQEKAPQTPPSTSSPSSTSTTAASSIRDGASLNLLNDLLKVLLCDPIVRNALNNENANVPVNTTQMPTSTTGTRLKRPSSLRRKSSSNVTPLLTISLNY</sequence>
<feature type="coiled-coil region" evidence="1">
    <location>
        <begin position="505"/>
        <end position="535"/>
    </location>
</feature>
<feature type="region of interest" description="Disordered" evidence="2">
    <location>
        <begin position="129"/>
        <end position="176"/>
    </location>
</feature>
<reference evidence="3 4" key="2">
    <citation type="submission" date="2018-11" db="EMBL/GenBank/DDBJ databases">
        <authorList>
            <consortium name="Pathogen Informatics"/>
        </authorList>
    </citation>
    <scope>NUCLEOTIDE SEQUENCE [LARGE SCALE GENOMIC DNA]</scope>
</reference>
<dbReference type="AlphaFoldDB" id="A0A0R3TWS3"/>
<feature type="compositionally biased region" description="Low complexity" evidence="2">
    <location>
        <begin position="68"/>
        <end position="85"/>
    </location>
</feature>
<protein>
    <submittedName>
        <fullName evidence="3 5">Uncharacterized protein</fullName>
    </submittedName>
</protein>
<evidence type="ECO:0000256" key="1">
    <source>
        <dbReference type="SAM" id="Coils"/>
    </source>
</evidence>